<organism evidence="2">
    <name type="scientific">Anopheles darlingi</name>
    <name type="common">Mosquito</name>
    <dbReference type="NCBI Taxonomy" id="43151"/>
    <lineage>
        <taxon>Eukaryota</taxon>
        <taxon>Metazoa</taxon>
        <taxon>Ecdysozoa</taxon>
        <taxon>Arthropoda</taxon>
        <taxon>Hexapoda</taxon>
        <taxon>Insecta</taxon>
        <taxon>Pterygota</taxon>
        <taxon>Neoptera</taxon>
        <taxon>Endopterygota</taxon>
        <taxon>Diptera</taxon>
        <taxon>Nematocera</taxon>
        <taxon>Culicoidea</taxon>
        <taxon>Culicidae</taxon>
        <taxon>Anophelinae</taxon>
        <taxon>Anopheles</taxon>
    </lineage>
</organism>
<evidence type="ECO:0000313" key="2">
    <source>
        <dbReference type="EMBL" id="MBW74379.1"/>
    </source>
</evidence>
<keyword evidence="1" id="KW-0732">Signal</keyword>
<name>A0A2M4DA05_ANODA</name>
<dbReference type="AlphaFoldDB" id="A0A2M4DA05"/>
<dbReference type="EMBL" id="GGFL01010201">
    <property type="protein sequence ID" value="MBW74379.1"/>
    <property type="molecule type" value="Transcribed_RNA"/>
</dbReference>
<protein>
    <submittedName>
        <fullName evidence="2">Putative secreted protein</fullName>
    </submittedName>
</protein>
<accession>A0A2M4DA05</accession>
<feature type="signal peptide" evidence="1">
    <location>
        <begin position="1"/>
        <end position="17"/>
    </location>
</feature>
<proteinExistence type="predicted"/>
<reference evidence="2" key="1">
    <citation type="submission" date="2018-01" db="EMBL/GenBank/DDBJ databases">
        <title>An insight into the sialome of Amazonian anophelines.</title>
        <authorList>
            <person name="Ribeiro J.M."/>
            <person name="Scarpassa V."/>
            <person name="Calvo E."/>
        </authorList>
    </citation>
    <scope>NUCLEOTIDE SEQUENCE</scope>
</reference>
<sequence length="99" mass="10694">MLELFSVPALLLDPCLTLNVLIDTPKFSDFIGVTNGSKNTHPHTYPNTLNYDAKGVKHGGQIQAGNASIHAQSRCRQRSHCGASALEDAGCVEMLRNLC</sequence>
<feature type="chain" id="PRO_5014818126" evidence="1">
    <location>
        <begin position="18"/>
        <end position="99"/>
    </location>
</feature>
<evidence type="ECO:0000256" key="1">
    <source>
        <dbReference type="SAM" id="SignalP"/>
    </source>
</evidence>